<dbReference type="Proteomes" id="UP000075420">
    <property type="component" value="Unassembled WGS sequence"/>
</dbReference>
<dbReference type="InterPro" id="IPR029024">
    <property type="entry name" value="TerB-like"/>
</dbReference>
<evidence type="ECO:0000313" key="2">
    <source>
        <dbReference type="Proteomes" id="UP000075420"/>
    </source>
</evidence>
<organism evidence="1 2">
    <name type="scientific">Sorangium cellulosum</name>
    <name type="common">Polyangium cellulosum</name>
    <dbReference type="NCBI Taxonomy" id="56"/>
    <lineage>
        <taxon>Bacteria</taxon>
        <taxon>Pseudomonadati</taxon>
        <taxon>Myxococcota</taxon>
        <taxon>Polyangia</taxon>
        <taxon>Polyangiales</taxon>
        <taxon>Polyangiaceae</taxon>
        <taxon>Sorangium</taxon>
    </lineage>
</organism>
<accession>A0A150NY38</accession>
<reference evidence="1 2" key="1">
    <citation type="submission" date="2014-02" db="EMBL/GenBank/DDBJ databases">
        <title>The small core and large imbalanced accessory genome model reveals a collaborative survival strategy of Sorangium cellulosum strains in nature.</title>
        <authorList>
            <person name="Han K."/>
            <person name="Peng R."/>
            <person name="Blom J."/>
            <person name="Li Y.-Z."/>
        </authorList>
    </citation>
    <scope>NUCLEOTIDE SEQUENCE [LARGE SCALE GENOMIC DNA]</scope>
    <source>
        <strain evidence="1 2">So0157-25</strain>
    </source>
</reference>
<sequence>MTYITPSHEQAHAGLRAIKVVLTSAGPLDGPRRAAIAAVQRRLLHTDFDVDALDPIAPEELARAVRDPALREQLVSGLCAMTLCGERIDERELLAVERFAAALGARPDAVRQIHRLHERRLLLLRIDIARNALLGKSVRRMLDEGGLYGLARNLASFAGLVENEPVAARYRSLEGYREGTLGKALFTFYRENGFSFPGEKRGVPEGVLTHDLSHILAGYGTDLHGEAMTIAFQAGYRRENPFGILVFLLVQLQQGVQLTVLAPAQQGMLATPGLADDLVRSFVRGTKMNIDLMDDWDFWSVMAVDVEELRSRYGVLPAAAAA</sequence>
<comment type="caution">
    <text evidence="1">The sequence shown here is derived from an EMBL/GenBank/DDBJ whole genome shotgun (WGS) entry which is preliminary data.</text>
</comment>
<name>A0A150NY38_SORCE</name>
<dbReference type="SUPFAM" id="SSF158682">
    <property type="entry name" value="TerB-like"/>
    <property type="match status" value="1"/>
</dbReference>
<proteinExistence type="predicted"/>
<dbReference type="AlphaFoldDB" id="A0A150NY38"/>
<dbReference type="EMBL" id="JELY01003726">
    <property type="protein sequence ID" value="KYF46641.1"/>
    <property type="molecule type" value="Genomic_DNA"/>
</dbReference>
<gene>
    <name evidence="1" type="ORF">BE08_13705</name>
</gene>
<evidence type="ECO:0000313" key="1">
    <source>
        <dbReference type="EMBL" id="KYF46641.1"/>
    </source>
</evidence>
<protein>
    <submittedName>
        <fullName evidence="1">Uncharacterized protein</fullName>
    </submittedName>
</protein>